<proteinExistence type="inferred from homology"/>
<keyword evidence="6" id="KW-1185">Reference proteome</keyword>
<comment type="similarity">
    <text evidence="1 4">Belongs to the bacterial histone-like protein family.</text>
</comment>
<evidence type="ECO:0000256" key="2">
    <source>
        <dbReference type="ARBA" id="ARBA00023067"/>
    </source>
</evidence>
<dbReference type="AlphaFoldDB" id="E7RME1"/>
<evidence type="ECO:0000256" key="3">
    <source>
        <dbReference type="ARBA" id="ARBA00023125"/>
    </source>
</evidence>
<sequence>MFNLYLRSNNENTILLINKINKIMNKTELIEKIAAGSGLSKAAAKKALDATTEAIKAALVAGDKVQLIGFGTFSVTERPARVGVNPAKKGQKINIPAKKVAKFKVGAELADAVK</sequence>
<dbReference type="PANTHER" id="PTHR33175:SF3">
    <property type="entry name" value="DNA-BINDING PROTEIN HU-BETA"/>
    <property type="match status" value="1"/>
</dbReference>
<dbReference type="Pfam" id="PF00216">
    <property type="entry name" value="Bac_DNA_binding"/>
    <property type="match status" value="1"/>
</dbReference>
<dbReference type="InterPro" id="IPR000119">
    <property type="entry name" value="Hist_DNA-bd"/>
</dbReference>
<dbReference type="EMBL" id="AEPE02000002">
    <property type="protein sequence ID" value="EFZ37922.1"/>
    <property type="molecule type" value="Genomic_DNA"/>
</dbReference>
<dbReference type="PRINTS" id="PR01727">
    <property type="entry name" value="DNABINDINGHU"/>
</dbReference>
<evidence type="ECO:0000313" key="6">
    <source>
        <dbReference type="Proteomes" id="UP000005580"/>
    </source>
</evidence>
<evidence type="ECO:0000313" key="5">
    <source>
        <dbReference type="EMBL" id="EFZ37922.1"/>
    </source>
</evidence>
<dbReference type="HOGENOM" id="CLU_105066_3_2_10"/>
<reference evidence="5" key="1">
    <citation type="submission" date="2011-01" db="EMBL/GenBank/DDBJ databases">
        <authorList>
            <person name="Muzny D."/>
            <person name="Qin X."/>
            <person name="Buhay C."/>
            <person name="Dugan-Rocha S."/>
            <person name="Ding Y."/>
            <person name="Chen G."/>
            <person name="Hawes A."/>
            <person name="Holder M."/>
            <person name="Jhangiani S."/>
            <person name="Johnson A."/>
            <person name="Khan Z."/>
            <person name="Li Z."/>
            <person name="Liu W."/>
            <person name="Liu X."/>
            <person name="Perez L."/>
            <person name="Shen H."/>
            <person name="Wang Q."/>
            <person name="Watt J."/>
            <person name="Xi L."/>
            <person name="Xin Y."/>
            <person name="Zhou J."/>
            <person name="Deng J."/>
            <person name="Jiang H."/>
            <person name="Liu Y."/>
            <person name="Qu J."/>
            <person name="Song X.-Z."/>
            <person name="Zhang L."/>
            <person name="Villasana D."/>
            <person name="Johnson A."/>
            <person name="Liu J."/>
            <person name="Liyanage D."/>
            <person name="Lorensuhewa L."/>
            <person name="Robinson T."/>
            <person name="Song A."/>
            <person name="Song B.-B."/>
            <person name="Dinh H."/>
            <person name="Thornton R."/>
            <person name="Coyle M."/>
            <person name="Francisco L."/>
            <person name="Jackson L."/>
            <person name="Javaid M."/>
            <person name="Korchina V."/>
            <person name="Kovar C."/>
            <person name="Mata R."/>
            <person name="Mathew T."/>
            <person name="Ngo R."/>
            <person name="Nguyen L."/>
            <person name="Nguyen N."/>
            <person name="Okwuonu G."/>
            <person name="Ongeri F."/>
            <person name="Pham C."/>
            <person name="Simmons D."/>
            <person name="Wilczek-Boney K."/>
            <person name="Hale W."/>
            <person name="Jakkamsetti A."/>
            <person name="Pham P."/>
            <person name="Ruth R."/>
            <person name="San Lucas F."/>
            <person name="Warren J."/>
            <person name="Zhang J."/>
            <person name="Zhao Z."/>
            <person name="Zhou C."/>
            <person name="Zhu D."/>
            <person name="Lee S."/>
            <person name="Bess C."/>
            <person name="Blankenburg K."/>
            <person name="Forbes L."/>
            <person name="Fu Q."/>
            <person name="Gubbala S."/>
            <person name="Hirani K."/>
            <person name="Jayaseelan J.C."/>
            <person name="Lara F."/>
            <person name="Munidasa M."/>
            <person name="Palculict T."/>
            <person name="Patil S."/>
            <person name="Pu L.-L."/>
            <person name="Saada N."/>
            <person name="Tang L."/>
            <person name="Weissenberger G."/>
            <person name="Zhu Y."/>
            <person name="Hemphill L."/>
            <person name="Shang Y."/>
            <person name="Youmans B."/>
            <person name="Ayvaz T."/>
            <person name="Ross M."/>
            <person name="Santibanez J."/>
            <person name="Aqrawi P."/>
            <person name="Gross S."/>
            <person name="Joshi V."/>
            <person name="Fowler G."/>
            <person name="Nazareth L."/>
            <person name="Reid J."/>
            <person name="Worley K."/>
            <person name="Petrosino J."/>
            <person name="Highlander S."/>
            <person name="Gibbs R."/>
        </authorList>
    </citation>
    <scope>NUCLEOTIDE SEQUENCE [LARGE SCALE GENOMIC DNA]</scope>
    <source>
        <strain evidence="5">ATCC 33269</strain>
    </source>
</reference>
<organism evidence="5 6">
    <name type="scientific">Hoylesella oralis ATCC 33269</name>
    <dbReference type="NCBI Taxonomy" id="873533"/>
    <lineage>
        <taxon>Bacteria</taxon>
        <taxon>Pseudomonadati</taxon>
        <taxon>Bacteroidota</taxon>
        <taxon>Bacteroidia</taxon>
        <taxon>Bacteroidales</taxon>
        <taxon>Prevotellaceae</taxon>
        <taxon>Hoylesella</taxon>
    </lineage>
</organism>
<dbReference type="SUPFAM" id="SSF47729">
    <property type="entry name" value="IHF-like DNA-binding proteins"/>
    <property type="match status" value="1"/>
</dbReference>
<gene>
    <name evidence="5" type="primary">hup</name>
    <name evidence="5" type="ORF">HMPREF0663_10291</name>
</gene>
<dbReference type="STRING" id="28134.SAMN05444288_0565"/>
<dbReference type="CDD" id="cd13831">
    <property type="entry name" value="HU"/>
    <property type="match status" value="1"/>
</dbReference>
<dbReference type="Gene3D" id="4.10.520.10">
    <property type="entry name" value="IHF-like DNA-binding proteins"/>
    <property type="match status" value="1"/>
</dbReference>
<comment type="caution">
    <text evidence="5">The sequence shown here is derived from an EMBL/GenBank/DDBJ whole genome shotgun (WGS) entry which is preliminary data.</text>
</comment>
<accession>E7RME1</accession>
<dbReference type="PANTHER" id="PTHR33175">
    <property type="entry name" value="DNA-BINDING PROTEIN HU"/>
    <property type="match status" value="1"/>
</dbReference>
<protein>
    <submittedName>
        <fullName evidence="5">DNA-binding protein HU</fullName>
    </submittedName>
</protein>
<keyword evidence="2" id="KW-0226">DNA condensation</keyword>
<dbReference type="GO" id="GO:0030261">
    <property type="term" value="P:chromosome condensation"/>
    <property type="evidence" value="ECO:0007669"/>
    <property type="project" value="UniProtKB-KW"/>
</dbReference>
<dbReference type="SMART" id="SM00411">
    <property type="entry name" value="BHL"/>
    <property type="match status" value="1"/>
</dbReference>
<evidence type="ECO:0000256" key="4">
    <source>
        <dbReference type="RuleBase" id="RU003939"/>
    </source>
</evidence>
<dbReference type="Proteomes" id="UP000005580">
    <property type="component" value="Unassembled WGS sequence"/>
</dbReference>
<keyword evidence="3 5" id="KW-0238">DNA-binding</keyword>
<evidence type="ECO:0000256" key="1">
    <source>
        <dbReference type="ARBA" id="ARBA00010529"/>
    </source>
</evidence>
<dbReference type="eggNOG" id="COG0776">
    <property type="taxonomic scope" value="Bacteria"/>
</dbReference>
<dbReference type="GO" id="GO:0030527">
    <property type="term" value="F:structural constituent of chromatin"/>
    <property type="evidence" value="ECO:0007669"/>
    <property type="project" value="InterPro"/>
</dbReference>
<dbReference type="GO" id="GO:0003677">
    <property type="term" value="F:DNA binding"/>
    <property type="evidence" value="ECO:0007669"/>
    <property type="project" value="UniProtKB-KW"/>
</dbReference>
<name>E7RME1_9BACT</name>
<dbReference type="GO" id="GO:0005829">
    <property type="term" value="C:cytosol"/>
    <property type="evidence" value="ECO:0007669"/>
    <property type="project" value="TreeGrafter"/>
</dbReference>
<dbReference type="InterPro" id="IPR010992">
    <property type="entry name" value="IHF-like_DNA-bd_dom_sf"/>
</dbReference>